<dbReference type="SMART" id="SM00020">
    <property type="entry name" value="Tryp_SPc"/>
    <property type="match status" value="1"/>
</dbReference>
<dbReference type="InterPro" id="IPR001314">
    <property type="entry name" value="Peptidase_S1A"/>
</dbReference>
<feature type="signal peptide" evidence="2">
    <location>
        <begin position="1"/>
        <end position="43"/>
    </location>
</feature>
<reference evidence="4 5" key="1">
    <citation type="submission" date="2018-03" db="EMBL/GenBank/DDBJ databases">
        <title>Draft Genome Sequences of the Obligatory Marine Myxobacteria Enhygromyxa salina SWB007.</title>
        <authorList>
            <person name="Poehlein A."/>
            <person name="Moghaddam J.A."/>
            <person name="Harms H."/>
            <person name="Alanjari M."/>
            <person name="Koenig G.M."/>
            <person name="Daniel R."/>
            <person name="Schaeberle T.F."/>
        </authorList>
    </citation>
    <scope>NUCLEOTIDE SEQUENCE [LARGE SCALE GENOMIC DNA]</scope>
    <source>
        <strain evidence="4 5">SWB007</strain>
    </source>
</reference>
<dbReference type="GO" id="GO:0006508">
    <property type="term" value="P:proteolysis"/>
    <property type="evidence" value="ECO:0007669"/>
    <property type="project" value="InterPro"/>
</dbReference>
<protein>
    <submittedName>
        <fullName evidence="4">Trypsin</fullName>
    </submittedName>
</protein>
<evidence type="ECO:0000313" key="5">
    <source>
        <dbReference type="Proteomes" id="UP000238823"/>
    </source>
</evidence>
<dbReference type="PANTHER" id="PTHR24260:SF136">
    <property type="entry name" value="GH08193P-RELATED"/>
    <property type="match status" value="1"/>
</dbReference>
<dbReference type="Gene3D" id="2.60.40.10">
    <property type="entry name" value="Immunoglobulins"/>
    <property type="match status" value="1"/>
</dbReference>
<gene>
    <name evidence="4" type="ORF">ENSA7_60770</name>
</gene>
<dbReference type="OrthoDB" id="9815928at2"/>
<evidence type="ECO:0000256" key="2">
    <source>
        <dbReference type="SAM" id="SignalP"/>
    </source>
</evidence>
<evidence type="ECO:0000259" key="3">
    <source>
        <dbReference type="PROSITE" id="PS50240"/>
    </source>
</evidence>
<dbReference type="EMBL" id="PVNL01000118">
    <property type="protein sequence ID" value="PRQ00582.1"/>
    <property type="molecule type" value="Genomic_DNA"/>
</dbReference>
<feature type="region of interest" description="Disordered" evidence="1">
    <location>
        <begin position="422"/>
        <end position="450"/>
    </location>
</feature>
<feature type="compositionally biased region" description="Low complexity" evidence="1">
    <location>
        <begin position="435"/>
        <end position="444"/>
    </location>
</feature>
<dbReference type="InterPro" id="IPR013783">
    <property type="entry name" value="Ig-like_fold"/>
</dbReference>
<feature type="chain" id="PRO_5015522957" evidence="2">
    <location>
        <begin position="44"/>
        <end position="481"/>
    </location>
</feature>
<name>A0A2S9Y667_9BACT</name>
<feature type="domain" description="Peptidase S1" evidence="3">
    <location>
        <begin position="56"/>
        <end position="268"/>
    </location>
</feature>
<comment type="caution">
    <text evidence="4">The sequence shown here is derived from an EMBL/GenBank/DDBJ whole genome shotgun (WGS) entry which is preliminary data.</text>
</comment>
<dbReference type="PANTHER" id="PTHR24260">
    <property type="match status" value="1"/>
</dbReference>
<dbReference type="Pfam" id="PF17957">
    <property type="entry name" value="Big_7"/>
    <property type="match status" value="1"/>
</dbReference>
<evidence type="ECO:0000313" key="4">
    <source>
        <dbReference type="EMBL" id="PRQ00582.1"/>
    </source>
</evidence>
<proteinExistence type="predicted"/>
<dbReference type="AlphaFoldDB" id="A0A2S9Y667"/>
<sequence>MAQLSGKPRCLSRYGAPVRLRRATRCLGLAVPLVWGLASSASASPPVDAPVPPPLIAGGEQVPTCGWPTAVAVGGGGQCTGTLIHPQVVVYAAHCGAGNKTIRFGEDAFAGGREVEVESCRVYPDYAGDLDQGHDVAYCRLQAPVTDLAVTPPLFGCETQLLTVGTEVALAGFGQTLDSDGSSGIKHWGATSLVAVTPSKNTTLVGNPSVAGTPSICSGDSGGPAFLRLADGGWRTFGIASTVVGPCGGYGTHASLHGAIGWIERDSGIDVTPCHAADGSWAPGPACTAANTQAPGLGSGTWDDWCSGTPGSAASSSCGPAWDQFDAKLPPRVEILAPSSGETFLEGALVDVQVAAVKHEDGFAVARVELEIDGTPSAMDDNDPWSFAGLSLPPGPHTLVAIAEDWAGNRVESAPVLIGLGDLELPEGTGESGSDDAGASDDGSPCSCATSTPRPVPFALMLMLGICAALTLRRRPPETAR</sequence>
<keyword evidence="2" id="KW-0732">Signal</keyword>
<dbReference type="Proteomes" id="UP000238823">
    <property type="component" value="Unassembled WGS sequence"/>
</dbReference>
<dbReference type="InterPro" id="IPR043504">
    <property type="entry name" value="Peptidase_S1_PA_chymotrypsin"/>
</dbReference>
<dbReference type="PROSITE" id="PS50240">
    <property type="entry name" value="TRYPSIN_DOM"/>
    <property type="match status" value="1"/>
</dbReference>
<dbReference type="Gene3D" id="2.40.10.10">
    <property type="entry name" value="Trypsin-like serine proteases"/>
    <property type="match status" value="1"/>
</dbReference>
<evidence type="ECO:0000256" key="1">
    <source>
        <dbReference type="SAM" id="MobiDB-lite"/>
    </source>
</evidence>
<dbReference type="PRINTS" id="PR00722">
    <property type="entry name" value="CHYMOTRYPSIN"/>
</dbReference>
<dbReference type="GO" id="GO:0004252">
    <property type="term" value="F:serine-type endopeptidase activity"/>
    <property type="evidence" value="ECO:0007669"/>
    <property type="project" value="InterPro"/>
</dbReference>
<accession>A0A2S9Y667</accession>
<dbReference type="SUPFAM" id="SSF50494">
    <property type="entry name" value="Trypsin-like serine proteases"/>
    <property type="match status" value="1"/>
</dbReference>
<dbReference type="InterPro" id="IPR001254">
    <property type="entry name" value="Trypsin_dom"/>
</dbReference>
<dbReference type="InterPro" id="IPR009003">
    <property type="entry name" value="Peptidase_S1_PA"/>
</dbReference>
<organism evidence="4 5">
    <name type="scientific">Enhygromyxa salina</name>
    <dbReference type="NCBI Taxonomy" id="215803"/>
    <lineage>
        <taxon>Bacteria</taxon>
        <taxon>Pseudomonadati</taxon>
        <taxon>Myxococcota</taxon>
        <taxon>Polyangia</taxon>
        <taxon>Nannocystales</taxon>
        <taxon>Nannocystaceae</taxon>
        <taxon>Enhygromyxa</taxon>
    </lineage>
</organism>
<dbReference type="Pfam" id="PF00089">
    <property type="entry name" value="Trypsin"/>
    <property type="match status" value="1"/>
</dbReference>
<dbReference type="InterPro" id="IPR051333">
    <property type="entry name" value="CLIP_Serine_Protease"/>
</dbReference>